<feature type="transmembrane region" description="Helical" evidence="1">
    <location>
        <begin position="160"/>
        <end position="181"/>
    </location>
</feature>
<dbReference type="InterPro" id="IPR025196">
    <property type="entry name" value="DUF4126"/>
</dbReference>
<keyword evidence="4" id="KW-1185">Reference proteome</keyword>
<sequence length="207" mass="22094">MDTLTELSVAAALAWGSGLRLYAVVFLAGAVQRMGWVALPGDLALLAGDPFLIAAGVLLLGEFIADKVPAFDSLWDGLQTFARIPGGMALAWAALGEHGASAQLAAALLGGSIAGMTHLGKSGARAAINHSPEPFSNWTASFAEDGLVIFGLWLAWQHPWIFLILLALFLLVLAWLLPKLWRLLRATMRRLRQFLARQQDGAGARLG</sequence>
<accession>A0ABT0GEC5</accession>
<dbReference type="Pfam" id="PF13548">
    <property type="entry name" value="DUF4126"/>
    <property type="match status" value="1"/>
</dbReference>
<dbReference type="Proteomes" id="UP001431449">
    <property type="component" value="Unassembled WGS sequence"/>
</dbReference>
<evidence type="ECO:0000256" key="1">
    <source>
        <dbReference type="SAM" id="Phobius"/>
    </source>
</evidence>
<evidence type="ECO:0000259" key="2">
    <source>
        <dbReference type="Pfam" id="PF13548"/>
    </source>
</evidence>
<reference evidence="3" key="1">
    <citation type="submission" date="2022-04" db="EMBL/GenBank/DDBJ databases">
        <title>Lysobacter sp. CAU 1642 isolated from sea sand.</title>
        <authorList>
            <person name="Kim W."/>
        </authorList>
    </citation>
    <scope>NUCLEOTIDE SEQUENCE</scope>
    <source>
        <strain evidence="3">CAU 1642</strain>
    </source>
</reference>
<evidence type="ECO:0000313" key="4">
    <source>
        <dbReference type="Proteomes" id="UP001431449"/>
    </source>
</evidence>
<keyword evidence="1" id="KW-1133">Transmembrane helix</keyword>
<proteinExistence type="predicted"/>
<keyword evidence="1" id="KW-0472">Membrane</keyword>
<name>A0ABT0GEC5_9GAMM</name>
<comment type="caution">
    <text evidence="3">The sequence shown here is derived from an EMBL/GenBank/DDBJ whole genome shotgun (WGS) entry which is preliminary data.</text>
</comment>
<organism evidence="3 4">
    <name type="scientific">Pseudomarimonas salicorniae</name>
    <dbReference type="NCBI Taxonomy" id="2933270"/>
    <lineage>
        <taxon>Bacteria</taxon>
        <taxon>Pseudomonadati</taxon>
        <taxon>Pseudomonadota</taxon>
        <taxon>Gammaproteobacteria</taxon>
        <taxon>Lysobacterales</taxon>
        <taxon>Lysobacteraceae</taxon>
        <taxon>Pseudomarimonas</taxon>
    </lineage>
</organism>
<evidence type="ECO:0000313" key="3">
    <source>
        <dbReference type="EMBL" id="MCK7592909.1"/>
    </source>
</evidence>
<feature type="domain" description="DUF4126" evidence="2">
    <location>
        <begin position="8"/>
        <end position="179"/>
    </location>
</feature>
<dbReference type="RefSeq" id="WP_248205548.1">
    <property type="nucleotide sequence ID" value="NZ_JALNMH010000002.1"/>
</dbReference>
<feature type="transmembrane region" description="Helical" evidence="1">
    <location>
        <begin position="12"/>
        <end position="31"/>
    </location>
</feature>
<feature type="transmembrane region" description="Helical" evidence="1">
    <location>
        <begin position="43"/>
        <end position="65"/>
    </location>
</feature>
<keyword evidence="1" id="KW-0812">Transmembrane</keyword>
<gene>
    <name evidence="3" type="ORF">M0G41_04405</name>
</gene>
<protein>
    <submittedName>
        <fullName evidence="3">DUF4126 domain-containing protein</fullName>
    </submittedName>
</protein>
<dbReference type="EMBL" id="JALNMH010000002">
    <property type="protein sequence ID" value="MCK7592909.1"/>
    <property type="molecule type" value="Genomic_DNA"/>
</dbReference>